<gene>
    <name evidence="1" type="ORF">EVAR_88749_1</name>
</gene>
<organism evidence="1 2">
    <name type="scientific">Eumeta variegata</name>
    <name type="common">Bagworm moth</name>
    <name type="synonym">Eumeta japonica</name>
    <dbReference type="NCBI Taxonomy" id="151549"/>
    <lineage>
        <taxon>Eukaryota</taxon>
        <taxon>Metazoa</taxon>
        <taxon>Ecdysozoa</taxon>
        <taxon>Arthropoda</taxon>
        <taxon>Hexapoda</taxon>
        <taxon>Insecta</taxon>
        <taxon>Pterygota</taxon>
        <taxon>Neoptera</taxon>
        <taxon>Endopterygota</taxon>
        <taxon>Lepidoptera</taxon>
        <taxon>Glossata</taxon>
        <taxon>Ditrysia</taxon>
        <taxon>Tineoidea</taxon>
        <taxon>Psychidae</taxon>
        <taxon>Oiketicinae</taxon>
        <taxon>Eumeta</taxon>
    </lineage>
</organism>
<dbReference type="AlphaFoldDB" id="A0A4C1XW95"/>
<evidence type="ECO:0000313" key="1">
    <source>
        <dbReference type="EMBL" id="GBP66415.1"/>
    </source>
</evidence>
<name>A0A4C1XW95_EUMVA</name>
<reference evidence="1 2" key="1">
    <citation type="journal article" date="2019" name="Commun. Biol.">
        <title>The bagworm genome reveals a unique fibroin gene that provides high tensile strength.</title>
        <authorList>
            <person name="Kono N."/>
            <person name="Nakamura H."/>
            <person name="Ohtoshi R."/>
            <person name="Tomita M."/>
            <person name="Numata K."/>
            <person name="Arakawa K."/>
        </authorList>
    </citation>
    <scope>NUCLEOTIDE SEQUENCE [LARGE SCALE GENOMIC DNA]</scope>
</reference>
<keyword evidence="2" id="KW-1185">Reference proteome</keyword>
<dbReference type="Proteomes" id="UP000299102">
    <property type="component" value="Unassembled WGS sequence"/>
</dbReference>
<protein>
    <submittedName>
        <fullName evidence="1">Uncharacterized protein</fullName>
    </submittedName>
</protein>
<sequence length="103" mass="10710">MAGRLRRAAISRGKGASVVAMLTLSNIKRKKRVSPNQTTPVPVWDVLEGLGPVVSMSSRIQFENLRRAGGAAPCRHGDGLAAGESAGARRGAALASICLQICS</sequence>
<dbReference type="EMBL" id="BGZK01000956">
    <property type="protein sequence ID" value="GBP66415.1"/>
    <property type="molecule type" value="Genomic_DNA"/>
</dbReference>
<proteinExistence type="predicted"/>
<comment type="caution">
    <text evidence="1">The sequence shown here is derived from an EMBL/GenBank/DDBJ whole genome shotgun (WGS) entry which is preliminary data.</text>
</comment>
<evidence type="ECO:0000313" key="2">
    <source>
        <dbReference type="Proteomes" id="UP000299102"/>
    </source>
</evidence>
<accession>A0A4C1XW95</accession>